<feature type="transmembrane region" description="Helical" evidence="12">
    <location>
        <begin position="122"/>
        <end position="150"/>
    </location>
</feature>
<sequence length="496" mass="54183">MEMHAFGTLNYIVLLAYLTAVMLVGVYFAKRQKSADDYFKAGGRIPGWAAGISVFATTLSSITFMSIPAKAYTGDWTFLIGQYVAILILPFVFLYYIPFFRKLNLTSAYEYLEKRFDVKMRLFASISFMLFHIGRIAIITYLTALALIPFVDINPLTIVFLIGVLCIVYTFMGGIEGVIWTDVIQGIMLSLAAILIFIVICFNVDGGVTEIFSMSAEADKYFPKEQFAWSWTEGTIPVLVIGFLFASLQQFTASQDVVQRYIVTDSIEETKKALITNAKLVAVIPIFFFAVGSALYAYYTQNPGLLPGDFNTGGILPFFVISEMPAGVAGLIIAAIFAASQSSISSSLNSISACFTSDIYHRLGGETSPKKTMFVARSVIVVAGVFGVIASTYLIMSNESELWDAFNSLIGLMGGPMTGLFMLGVFVKRANANSALAGVVASVIAILWVRAATDLNFFFYGVIGTLMVVFVGYITAPLFKQNAVEDVNKSLIAQNS</sequence>
<dbReference type="InterPro" id="IPR051163">
    <property type="entry name" value="Sodium:Solute_Symporter_SSF"/>
</dbReference>
<dbReference type="GO" id="GO:0005886">
    <property type="term" value="C:plasma membrane"/>
    <property type="evidence" value="ECO:0007669"/>
    <property type="project" value="UniProtKB-SubCell"/>
</dbReference>
<evidence type="ECO:0000313" key="13">
    <source>
        <dbReference type="EMBL" id="PSU45856.1"/>
    </source>
</evidence>
<evidence type="ECO:0000256" key="7">
    <source>
        <dbReference type="ARBA" id="ARBA00023053"/>
    </source>
</evidence>
<evidence type="ECO:0000256" key="8">
    <source>
        <dbReference type="ARBA" id="ARBA00023065"/>
    </source>
</evidence>
<accession>A0A2T3JAI1</accession>
<dbReference type="RefSeq" id="WP_107244421.1">
    <property type="nucleotide sequence ID" value="NZ_PYMJ01000026.1"/>
</dbReference>
<keyword evidence="6 12" id="KW-1133">Transmembrane helix</keyword>
<evidence type="ECO:0000256" key="10">
    <source>
        <dbReference type="ARBA" id="ARBA00023201"/>
    </source>
</evidence>
<keyword evidence="10" id="KW-0739">Sodium transport</keyword>
<dbReference type="InterPro" id="IPR001734">
    <property type="entry name" value="Na/solute_symporter"/>
</dbReference>
<dbReference type="InterPro" id="IPR038377">
    <property type="entry name" value="Na/Glc_symporter_sf"/>
</dbReference>
<keyword evidence="9 12" id="KW-0472">Membrane</keyword>
<evidence type="ECO:0000256" key="6">
    <source>
        <dbReference type="ARBA" id="ARBA00022989"/>
    </source>
</evidence>
<keyword evidence="3" id="KW-0813">Transport</keyword>
<feature type="transmembrane region" description="Helical" evidence="12">
    <location>
        <begin position="319"/>
        <end position="339"/>
    </location>
</feature>
<feature type="transmembrane region" description="Helical" evidence="12">
    <location>
        <begin position="187"/>
        <end position="208"/>
    </location>
</feature>
<keyword evidence="8" id="KW-0406">Ion transport</keyword>
<feature type="transmembrane region" description="Helical" evidence="12">
    <location>
        <begin position="408"/>
        <end position="427"/>
    </location>
</feature>
<dbReference type="PROSITE" id="PS50283">
    <property type="entry name" value="NA_SOLUT_SYMP_3"/>
    <property type="match status" value="1"/>
</dbReference>
<dbReference type="OrthoDB" id="9814523at2"/>
<feature type="transmembrane region" description="Helical" evidence="12">
    <location>
        <begin position="48"/>
        <end position="67"/>
    </location>
</feature>
<dbReference type="CDD" id="cd11495">
    <property type="entry name" value="SLC5sbd_NIS-like_u3"/>
    <property type="match status" value="1"/>
</dbReference>
<keyword evidence="4" id="KW-1003">Cell membrane</keyword>
<comment type="subcellular location">
    <subcellularLocation>
        <location evidence="1">Cell membrane</location>
        <topology evidence="1">Multi-pass membrane protein</topology>
    </subcellularLocation>
</comment>
<name>A0A2T3JAI1_9GAMM</name>
<evidence type="ECO:0000256" key="3">
    <source>
        <dbReference type="ARBA" id="ARBA00022448"/>
    </source>
</evidence>
<dbReference type="PANTHER" id="PTHR42985:SF40">
    <property type="entry name" value="LD47995P-RELATED"/>
    <property type="match status" value="1"/>
</dbReference>
<dbReference type="Gene3D" id="1.20.1730.10">
    <property type="entry name" value="Sodium/glucose cotransporter"/>
    <property type="match status" value="1"/>
</dbReference>
<evidence type="ECO:0000256" key="11">
    <source>
        <dbReference type="RuleBase" id="RU362091"/>
    </source>
</evidence>
<evidence type="ECO:0000256" key="1">
    <source>
        <dbReference type="ARBA" id="ARBA00004651"/>
    </source>
</evidence>
<evidence type="ECO:0000256" key="9">
    <source>
        <dbReference type="ARBA" id="ARBA00023136"/>
    </source>
</evidence>
<proteinExistence type="inferred from homology"/>
<gene>
    <name evidence="13" type="ORF">C9J12_20670</name>
</gene>
<organism evidence="13 14">
    <name type="scientific">Photobacterium frigidiphilum</name>
    <dbReference type="NCBI Taxonomy" id="264736"/>
    <lineage>
        <taxon>Bacteria</taxon>
        <taxon>Pseudomonadati</taxon>
        <taxon>Pseudomonadota</taxon>
        <taxon>Gammaproteobacteria</taxon>
        <taxon>Vibrionales</taxon>
        <taxon>Vibrionaceae</taxon>
        <taxon>Photobacterium</taxon>
    </lineage>
</organism>
<keyword evidence="5 12" id="KW-0812">Transmembrane</keyword>
<dbReference type="EMBL" id="PYMJ01000026">
    <property type="protein sequence ID" value="PSU45856.1"/>
    <property type="molecule type" value="Genomic_DNA"/>
</dbReference>
<evidence type="ECO:0000256" key="4">
    <source>
        <dbReference type="ARBA" id="ARBA00022475"/>
    </source>
</evidence>
<dbReference type="NCBIfam" id="TIGR00813">
    <property type="entry name" value="sss"/>
    <property type="match status" value="1"/>
</dbReference>
<evidence type="ECO:0000313" key="14">
    <source>
        <dbReference type="Proteomes" id="UP000240987"/>
    </source>
</evidence>
<comment type="similarity">
    <text evidence="2 11">Belongs to the sodium:solute symporter (SSF) (TC 2.A.21) family.</text>
</comment>
<feature type="transmembrane region" description="Helical" evidence="12">
    <location>
        <begin position="79"/>
        <end position="101"/>
    </location>
</feature>
<dbReference type="PANTHER" id="PTHR42985">
    <property type="entry name" value="SODIUM-COUPLED MONOCARBOXYLATE TRANSPORTER"/>
    <property type="match status" value="1"/>
</dbReference>
<keyword evidence="7" id="KW-0915">Sodium</keyword>
<dbReference type="Proteomes" id="UP000240987">
    <property type="component" value="Unassembled WGS sequence"/>
</dbReference>
<feature type="transmembrane region" description="Helical" evidence="12">
    <location>
        <begin position="280"/>
        <end position="299"/>
    </location>
</feature>
<reference evidence="13 14" key="1">
    <citation type="submission" date="2018-01" db="EMBL/GenBank/DDBJ databases">
        <title>Whole genome sequencing of Histamine producing bacteria.</title>
        <authorList>
            <person name="Butler K."/>
        </authorList>
    </citation>
    <scope>NUCLEOTIDE SEQUENCE [LARGE SCALE GENOMIC DNA]</scope>
    <source>
        <strain evidence="13 14">JCM 12947</strain>
    </source>
</reference>
<keyword evidence="14" id="KW-1185">Reference proteome</keyword>
<protein>
    <submittedName>
        <fullName evidence="13">Acetylneuraminate ABC transporter</fullName>
    </submittedName>
</protein>
<feature type="transmembrane region" description="Helical" evidence="12">
    <location>
        <begin position="156"/>
        <end position="175"/>
    </location>
</feature>
<feature type="transmembrane region" description="Helical" evidence="12">
    <location>
        <begin position="374"/>
        <end position="396"/>
    </location>
</feature>
<dbReference type="Pfam" id="PF00474">
    <property type="entry name" value="SSF"/>
    <property type="match status" value="1"/>
</dbReference>
<evidence type="ECO:0000256" key="2">
    <source>
        <dbReference type="ARBA" id="ARBA00006434"/>
    </source>
</evidence>
<dbReference type="AlphaFoldDB" id="A0A2T3JAI1"/>
<feature type="transmembrane region" description="Helical" evidence="12">
    <location>
        <begin position="228"/>
        <end position="246"/>
    </location>
</feature>
<feature type="transmembrane region" description="Helical" evidence="12">
    <location>
        <begin position="6"/>
        <end position="28"/>
    </location>
</feature>
<evidence type="ECO:0000256" key="5">
    <source>
        <dbReference type="ARBA" id="ARBA00022692"/>
    </source>
</evidence>
<dbReference type="GO" id="GO:0015293">
    <property type="term" value="F:symporter activity"/>
    <property type="evidence" value="ECO:0007669"/>
    <property type="project" value="TreeGrafter"/>
</dbReference>
<evidence type="ECO:0000256" key="12">
    <source>
        <dbReference type="SAM" id="Phobius"/>
    </source>
</evidence>
<feature type="transmembrane region" description="Helical" evidence="12">
    <location>
        <begin position="457"/>
        <end position="479"/>
    </location>
</feature>
<comment type="caution">
    <text evidence="13">The sequence shown here is derived from an EMBL/GenBank/DDBJ whole genome shotgun (WGS) entry which is preliminary data.</text>
</comment>
<dbReference type="GO" id="GO:0006814">
    <property type="term" value="P:sodium ion transport"/>
    <property type="evidence" value="ECO:0007669"/>
    <property type="project" value="UniProtKB-KW"/>
</dbReference>
<feature type="transmembrane region" description="Helical" evidence="12">
    <location>
        <begin position="434"/>
        <end position="451"/>
    </location>
</feature>